<feature type="non-terminal residue" evidence="1">
    <location>
        <position position="203"/>
    </location>
</feature>
<evidence type="ECO:0000313" key="1">
    <source>
        <dbReference type="EMBL" id="CAG8830559.1"/>
    </source>
</evidence>
<organism evidence="1 2">
    <name type="scientific">Gigaspora margarita</name>
    <dbReference type="NCBI Taxonomy" id="4874"/>
    <lineage>
        <taxon>Eukaryota</taxon>
        <taxon>Fungi</taxon>
        <taxon>Fungi incertae sedis</taxon>
        <taxon>Mucoromycota</taxon>
        <taxon>Glomeromycotina</taxon>
        <taxon>Glomeromycetes</taxon>
        <taxon>Diversisporales</taxon>
        <taxon>Gigasporaceae</taxon>
        <taxon>Gigaspora</taxon>
    </lineage>
</organism>
<gene>
    <name evidence="1" type="ORF">GMARGA_LOCUS30364</name>
</gene>
<protein>
    <submittedName>
        <fullName evidence="1">33492_t:CDS:1</fullName>
    </submittedName>
</protein>
<keyword evidence="2" id="KW-1185">Reference proteome</keyword>
<evidence type="ECO:0000313" key="2">
    <source>
        <dbReference type="Proteomes" id="UP000789901"/>
    </source>
</evidence>
<dbReference type="EMBL" id="CAJVQB010042635">
    <property type="protein sequence ID" value="CAG8830559.1"/>
    <property type="molecule type" value="Genomic_DNA"/>
</dbReference>
<reference evidence="1 2" key="1">
    <citation type="submission" date="2021-06" db="EMBL/GenBank/DDBJ databases">
        <authorList>
            <person name="Kallberg Y."/>
            <person name="Tangrot J."/>
            <person name="Rosling A."/>
        </authorList>
    </citation>
    <scope>NUCLEOTIDE SEQUENCE [LARGE SCALE GENOMIC DNA]</scope>
    <source>
        <strain evidence="1 2">120-4 pot B 10/14</strain>
    </source>
</reference>
<dbReference type="Proteomes" id="UP000789901">
    <property type="component" value="Unassembled WGS sequence"/>
</dbReference>
<sequence>SIEANNLNKDLESLSIYAKITDGKRKTISNHINVPIKANNLNKNLELQDAYNKIIGNKRKPISKHTSIKKKRVNKESSFLANNDDAQKVILRKCIRFNISDCIQKKNNLQSYKSYTSQNTASYASLGSINGEDCSSASDSFQENLSDRDQHINDYCSTNKNFSHRSQYINDYRLLNSEDDNSDSVSLQDWLKSMALDMLNSND</sequence>
<proteinExistence type="predicted"/>
<accession>A0ABN7WH97</accession>
<comment type="caution">
    <text evidence="1">The sequence shown here is derived from an EMBL/GenBank/DDBJ whole genome shotgun (WGS) entry which is preliminary data.</text>
</comment>
<feature type="non-terminal residue" evidence="1">
    <location>
        <position position="1"/>
    </location>
</feature>
<name>A0ABN7WH97_GIGMA</name>